<feature type="region of interest" description="Disordered" evidence="1">
    <location>
        <begin position="426"/>
        <end position="458"/>
    </location>
</feature>
<feature type="compositionally biased region" description="Polar residues" evidence="1">
    <location>
        <begin position="368"/>
        <end position="377"/>
    </location>
</feature>
<keyword evidence="3" id="KW-1185">Reference proteome</keyword>
<gene>
    <name evidence="2" type="ORF">MFIFM68171_07248</name>
</gene>
<feature type="compositionally biased region" description="Polar residues" evidence="1">
    <location>
        <begin position="388"/>
        <end position="406"/>
    </location>
</feature>
<evidence type="ECO:0008006" key="4">
    <source>
        <dbReference type="Google" id="ProtNLM"/>
    </source>
</evidence>
<feature type="compositionally biased region" description="Polar residues" evidence="1">
    <location>
        <begin position="427"/>
        <end position="445"/>
    </location>
</feature>
<dbReference type="Proteomes" id="UP001628179">
    <property type="component" value="Unassembled WGS sequence"/>
</dbReference>
<accession>A0ABQ0GH08</accession>
<protein>
    <recommendedName>
        <fullName evidence="4">VWFA domain-containing protein</fullName>
    </recommendedName>
</protein>
<evidence type="ECO:0000256" key="1">
    <source>
        <dbReference type="SAM" id="MobiDB-lite"/>
    </source>
</evidence>
<feature type="region of interest" description="Disordered" evidence="1">
    <location>
        <begin position="888"/>
        <end position="912"/>
    </location>
</feature>
<feature type="compositionally biased region" description="Basic and acidic residues" evidence="1">
    <location>
        <begin position="902"/>
        <end position="912"/>
    </location>
</feature>
<feature type="region of interest" description="Disordered" evidence="1">
    <location>
        <begin position="368"/>
        <end position="406"/>
    </location>
</feature>
<reference evidence="2 3" key="1">
    <citation type="submission" date="2024-09" db="EMBL/GenBank/DDBJ databases">
        <title>Itraconazole resistance in Madurella fahalii resulting from another homologue of gene encoding cytochrome P450 14-alpha sterol demethylase (CYP51).</title>
        <authorList>
            <person name="Yoshioka I."/>
            <person name="Fahal A.H."/>
            <person name="Kaneko S."/>
            <person name="Yaguchi T."/>
        </authorList>
    </citation>
    <scope>NUCLEOTIDE SEQUENCE [LARGE SCALE GENOMIC DNA]</scope>
    <source>
        <strain evidence="2 3">IFM 68171</strain>
    </source>
</reference>
<sequence length="912" mass="98790">MFLDKDFVLDIVTERDGDHDAIQAWLEEHPKIPNQKALMLTFPPKSLGQKADARPQQGEVLFLADRSGSMTDKITSLRSSMHFFLKGIPKKDSTIHKLAAWALLEDLERGQSHLHLGPNKPFRGTWAEASQVRQEAEAIACKWSLVSKWTSFFLVEEPYVSSGDDPFIDAMDGIIQVNDAAGDGLLRPRGQTKLVAFIENQRDEGYASGAAGGTQLRSSSLSPWTDGLLKGPVGLAKAGSSRHHNYSPGEVIHGNIVHGSVLPASIVPANQPLRWRTRRQARPQALFQAMSQGQSVHRGHGGQSGQFTGFSHLTHPTIYQSVPPPPRCRPPVLSPGDVYDARDYVVVDKKNVEVNTLSDHPQLAMSTMSTTYSQVHSRNAVRRPTEPSGVQSAPTSSQPPFSSTDLSSFHFNSDAPLITPLRKTKGFESSSQVTTHNSNLTSANGSPRDDDANRIGLGLSPGNAKGLSVLDAPLPASFDSNGISHAARYGPWPASVPSKFGLDAPSASLGAAKDGRTSETLKLLHDSAFCSDHLSPSASTTEMNGIGGNPPARSGTSEYFGEKAKALDQDDDKSSRGVKRAYDDCSEATTLFDRHFVDLPLARIASPDEGYMSPARQRTTPTDLTSMFLGTTPATYYVQPWPGDPSDDFSEGYAPPSPILTMAYPNFVPTCPFPAPDHSDQEGSPAQEEAVGPHSMAAIDGGGSVAVFPPPTGNDNADAALERLTQYLVAGDDPTNNRLVSTYRPNSIPESKAKDSSAASANQEAIAKADSQPTPAIKPVSEREGRDVIRRLLRYQHFDGGFDWDAAPNYLGIEIINTLLYKGGRRYAPNRHRKDWVTLATLVLLERDFGASWKYIVSRSYLGKLFVEMDEKVLEGVQIPIQLEGDKGVGEEGVAESGPIRELVERAPVDDS</sequence>
<evidence type="ECO:0000313" key="3">
    <source>
        <dbReference type="Proteomes" id="UP001628179"/>
    </source>
</evidence>
<comment type="caution">
    <text evidence="2">The sequence shown here is derived from an EMBL/GenBank/DDBJ whole genome shotgun (WGS) entry which is preliminary data.</text>
</comment>
<name>A0ABQ0GH08_9PEZI</name>
<evidence type="ECO:0000313" key="2">
    <source>
        <dbReference type="EMBL" id="GAB1317038.1"/>
    </source>
</evidence>
<dbReference type="PANTHER" id="PTHR45737:SF6">
    <property type="entry name" value="VON WILLEBRAND FACTOR A DOMAIN-CONTAINING PROTEIN 5A"/>
    <property type="match status" value="1"/>
</dbReference>
<proteinExistence type="predicted"/>
<dbReference type="PANTHER" id="PTHR45737">
    <property type="entry name" value="VON WILLEBRAND FACTOR A DOMAIN-CONTAINING PROTEIN 5A"/>
    <property type="match status" value="1"/>
</dbReference>
<organism evidence="2 3">
    <name type="scientific">Madurella fahalii</name>
    <dbReference type="NCBI Taxonomy" id="1157608"/>
    <lineage>
        <taxon>Eukaryota</taxon>
        <taxon>Fungi</taxon>
        <taxon>Dikarya</taxon>
        <taxon>Ascomycota</taxon>
        <taxon>Pezizomycotina</taxon>
        <taxon>Sordariomycetes</taxon>
        <taxon>Sordariomycetidae</taxon>
        <taxon>Sordariales</taxon>
        <taxon>Sordariales incertae sedis</taxon>
        <taxon>Madurella</taxon>
    </lineage>
</organism>
<feature type="region of interest" description="Disordered" evidence="1">
    <location>
        <begin position="732"/>
        <end position="782"/>
    </location>
</feature>
<dbReference type="GeneID" id="98177991"/>
<dbReference type="EMBL" id="BAAFSV010000004">
    <property type="protein sequence ID" value="GAB1317038.1"/>
    <property type="molecule type" value="Genomic_DNA"/>
</dbReference>
<feature type="compositionally biased region" description="Polar residues" evidence="1">
    <location>
        <begin position="734"/>
        <end position="749"/>
    </location>
</feature>
<dbReference type="RefSeq" id="XP_070918769.1">
    <property type="nucleotide sequence ID" value="XM_071062668.1"/>
</dbReference>
<feature type="region of interest" description="Disordered" evidence="1">
    <location>
        <begin position="535"/>
        <end position="557"/>
    </location>
</feature>